<keyword evidence="4 5" id="KW-0720">Serine protease</keyword>
<dbReference type="PROSITE" id="PS51892">
    <property type="entry name" value="SUBTILASE"/>
    <property type="match status" value="1"/>
</dbReference>
<keyword evidence="6" id="KW-1133">Transmembrane helix</keyword>
<comment type="similarity">
    <text evidence="1 5">Belongs to the peptidase S8 family.</text>
</comment>
<dbReference type="PROSITE" id="PS00136">
    <property type="entry name" value="SUBTILASE_ASP"/>
    <property type="match status" value="1"/>
</dbReference>
<dbReference type="InterPro" id="IPR000209">
    <property type="entry name" value="Peptidase_S8/S53_dom"/>
</dbReference>
<feature type="transmembrane region" description="Helical" evidence="6">
    <location>
        <begin position="831"/>
        <end position="852"/>
    </location>
</feature>
<evidence type="ECO:0000259" key="7">
    <source>
        <dbReference type="Pfam" id="PF00082"/>
    </source>
</evidence>
<dbReference type="EMBL" id="DTAU01000049">
    <property type="protein sequence ID" value="HFQ78618.1"/>
    <property type="molecule type" value="Genomic_DNA"/>
</dbReference>
<evidence type="ECO:0000256" key="6">
    <source>
        <dbReference type="SAM" id="Phobius"/>
    </source>
</evidence>
<dbReference type="InterPro" id="IPR023828">
    <property type="entry name" value="Peptidase_S8_Ser-AS"/>
</dbReference>
<dbReference type="PROSITE" id="PS00137">
    <property type="entry name" value="SUBTILASE_HIS"/>
    <property type="match status" value="1"/>
</dbReference>
<dbReference type="EMBL" id="DTDH01000020">
    <property type="protein sequence ID" value="HGT97946.1"/>
    <property type="molecule type" value="Genomic_DNA"/>
</dbReference>
<dbReference type="GO" id="GO:0004252">
    <property type="term" value="F:serine-type endopeptidase activity"/>
    <property type="evidence" value="ECO:0007669"/>
    <property type="project" value="InterPro"/>
</dbReference>
<evidence type="ECO:0000256" key="5">
    <source>
        <dbReference type="RuleBase" id="RU003355"/>
    </source>
</evidence>
<dbReference type="PROSITE" id="PS00138">
    <property type="entry name" value="SUBTILASE_SER"/>
    <property type="match status" value="1"/>
</dbReference>
<dbReference type="GO" id="GO:0006508">
    <property type="term" value="P:proteolysis"/>
    <property type="evidence" value="ECO:0007669"/>
    <property type="project" value="UniProtKB-KW"/>
</dbReference>
<evidence type="ECO:0000313" key="9">
    <source>
        <dbReference type="EMBL" id="HGT97946.1"/>
    </source>
</evidence>
<dbReference type="InterPro" id="IPR036852">
    <property type="entry name" value="Peptidase_S8/S53_dom_sf"/>
</dbReference>
<evidence type="ECO:0000256" key="4">
    <source>
        <dbReference type="ARBA" id="ARBA00022825"/>
    </source>
</evidence>
<keyword evidence="2 5" id="KW-0645">Protease</keyword>
<proteinExistence type="inferred from homology"/>
<dbReference type="InterPro" id="IPR023827">
    <property type="entry name" value="Peptidase_S8_Asp-AS"/>
</dbReference>
<organism evidence="9">
    <name type="scientific">Ignisphaera aggregans</name>
    <dbReference type="NCBI Taxonomy" id="334771"/>
    <lineage>
        <taxon>Archaea</taxon>
        <taxon>Thermoproteota</taxon>
        <taxon>Thermoprotei</taxon>
        <taxon>Desulfurococcales</taxon>
        <taxon>Desulfurococcaceae</taxon>
        <taxon>Ignisphaera</taxon>
    </lineage>
</organism>
<dbReference type="InterPro" id="IPR015500">
    <property type="entry name" value="Peptidase_S8_subtilisin-rel"/>
</dbReference>
<accession>A0A7J3MWS4</accession>
<gene>
    <name evidence="8" type="ORF">ENT99_02810</name>
    <name evidence="9" type="ORF">ENU64_00760</name>
</gene>
<dbReference type="PANTHER" id="PTHR43806:SF11">
    <property type="entry name" value="CEREVISIN-RELATED"/>
    <property type="match status" value="1"/>
</dbReference>
<feature type="domain" description="Peptidase S8/S53" evidence="7">
    <location>
        <begin position="166"/>
        <end position="413"/>
    </location>
</feature>
<keyword evidence="3 5" id="KW-0378">Hydrolase</keyword>
<dbReference type="SUPFAM" id="SSF52743">
    <property type="entry name" value="Subtilisin-like"/>
    <property type="match status" value="1"/>
</dbReference>
<sequence>MNHRISYNLFTSCIAEVEVIMKTQRYMSSLMIIALLILVLSQLPAPAKGYIDAKDILIVYRSDQDLDIITDLGCNVERIYRMFNIILAHCPNNVVERLRSMNFNVFYNYNVSIDVTIEKFKVLTSSIFDYSRYQHQEYDKVPFYWSWAISRVSSDIVWSYLGEEGADSVIAILDTGIDPTHPLIAGKLIGWIEFDSKGRPICSLPHDTHGHGTWVASIAAGGDGAKHIFGVAPKSKILSASVLPGGKGTVAQVLAGLEWVLEPYNCRGIKLGIRKPDVVSMSFGATGNYSNVLLLAIAKVIENGIIPVAAIGNSGPYTSSNPGNIWGVIGVGAVDLNNDVAVFSSYEEVEWPDPPETWPFKGRYPNRYIKPDIVAPGVDVAGAFPGGLIAIGSGTSAAAPVVAGIAAIVSVKLRSQGFSGALLVEKVYDVLTSTTMAIDHPGAGKGLIDAYLSVARAKGVNLLSVDIDVHAHSAKPLDRISLSINGVKEGEQIDIYISGAKVYSGLVSSKPITVEIPVTHMYMNTITVVDSKGVLYGKDFIYILPQLLVDYVGFWGKEIKVLVTGIGIGDTLGIYLGNNLLTLDFANLRGSYISYLLIPYAEKGEYNLTVIDFSTPTITLTSSIVIRPYLDTNVSIVTQTVVHNITNTYIVSFPVAVNLKQYYIAGSIDFIDIVTYNITLDKVSVLAVYPAPVTLDIVNVTSLGRYTYRLWMKIGSQILQETYAVINVTLLKDGVNLPYILVIRIIPKDPYEIIQNRIEEMMYRITQNMTTISMIYSKLENIEDIEMKINRLNKDINNMSMDLYLLNSSIRSLAQRIDIDLKEMTEKADHVTYTTFLAIVLAVISIIITIRLSRKTT</sequence>
<reference evidence="9" key="1">
    <citation type="journal article" date="2020" name="mSystems">
        <title>Genome- and Community-Level Interaction Insights into Carbon Utilization and Element Cycling Functions of Hydrothermarchaeota in Hydrothermal Sediment.</title>
        <authorList>
            <person name="Zhou Z."/>
            <person name="Liu Y."/>
            <person name="Xu W."/>
            <person name="Pan J."/>
            <person name="Luo Z.H."/>
            <person name="Li M."/>
        </authorList>
    </citation>
    <scope>NUCLEOTIDE SEQUENCE [LARGE SCALE GENOMIC DNA]</scope>
    <source>
        <strain evidence="8">SpSt-629</strain>
        <strain evidence="9">SpSt-688</strain>
    </source>
</reference>
<protein>
    <recommendedName>
        <fullName evidence="7">Peptidase S8/S53 domain-containing protein</fullName>
    </recommendedName>
</protein>
<keyword evidence="6" id="KW-0812">Transmembrane</keyword>
<dbReference type="InterPro" id="IPR022398">
    <property type="entry name" value="Peptidase_S8_His-AS"/>
</dbReference>
<dbReference type="PANTHER" id="PTHR43806">
    <property type="entry name" value="PEPTIDASE S8"/>
    <property type="match status" value="1"/>
</dbReference>
<dbReference type="Pfam" id="PF00082">
    <property type="entry name" value="Peptidase_S8"/>
    <property type="match status" value="1"/>
</dbReference>
<keyword evidence="6" id="KW-0472">Membrane</keyword>
<evidence type="ECO:0000256" key="2">
    <source>
        <dbReference type="ARBA" id="ARBA00022670"/>
    </source>
</evidence>
<name>A0A7J3MWS4_9CREN</name>
<comment type="caution">
    <text evidence="9">The sequence shown here is derived from an EMBL/GenBank/DDBJ whole genome shotgun (WGS) entry which is preliminary data.</text>
</comment>
<evidence type="ECO:0000313" key="8">
    <source>
        <dbReference type="EMBL" id="HFQ78618.1"/>
    </source>
</evidence>
<evidence type="ECO:0000256" key="3">
    <source>
        <dbReference type="ARBA" id="ARBA00022801"/>
    </source>
</evidence>
<dbReference type="Gene3D" id="3.40.50.200">
    <property type="entry name" value="Peptidase S8/S53 domain"/>
    <property type="match status" value="1"/>
</dbReference>
<evidence type="ECO:0000256" key="1">
    <source>
        <dbReference type="ARBA" id="ARBA00011073"/>
    </source>
</evidence>
<dbReference type="InterPro" id="IPR050131">
    <property type="entry name" value="Peptidase_S8_subtilisin-like"/>
</dbReference>
<dbReference type="AlphaFoldDB" id="A0A7J3MWS4"/>
<dbReference type="PRINTS" id="PR00723">
    <property type="entry name" value="SUBTILISIN"/>
</dbReference>